<dbReference type="PANTHER" id="PTHR42976">
    <property type="entry name" value="BIFUNCTIONAL CHITINASE/LYSOZYME-RELATED"/>
    <property type="match status" value="1"/>
</dbReference>
<comment type="caution">
    <text evidence="3">The sequence shown here is derived from an EMBL/GenBank/DDBJ whole genome shotgun (WGS) entry which is preliminary data.</text>
</comment>
<dbReference type="InterPro" id="IPR006311">
    <property type="entry name" value="TAT_signal"/>
</dbReference>
<gene>
    <name evidence="3" type="ORF">ACEZDE_30870</name>
</gene>
<feature type="signal peptide" evidence="1">
    <location>
        <begin position="1"/>
        <end position="33"/>
    </location>
</feature>
<dbReference type="SUPFAM" id="SSF51445">
    <property type="entry name" value="(Trans)glycosidases"/>
    <property type="match status" value="1"/>
</dbReference>
<name>A0ABV6W5I7_9ACTN</name>
<dbReference type="Proteomes" id="UP001592531">
    <property type="component" value="Unassembled WGS sequence"/>
</dbReference>
<dbReference type="PROSITE" id="PS51318">
    <property type="entry name" value="TAT"/>
    <property type="match status" value="1"/>
</dbReference>
<dbReference type="EMBL" id="JBHFAB010000032">
    <property type="protein sequence ID" value="MFC1421012.1"/>
    <property type="molecule type" value="Genomic_DNA"/>
</dbReference>
<dbReference type="InterPro" id="IPR017853">
    <property type="entry name" value="GH"/>
</dbReference>
<dbReference type="Pfam" id="PF00704">
    <property type="entry name" value="Glyco_hydro_18"/>
    <property type="match status" value="1"/>
</dbReference>
<dbReference type="InterPro" id="IPR052750">
    <property type="entry name" value="GH18_Chitinase"/>
</dbReference>
<reference evidence="3 4" key="1">
    <citation type="submission" date="2024-09" db="EMBL/GenBank/DDBJ databases">
        <authorList>
            <person name="Lee S.D."/>
        </authorList>
    </citation>
    <scope>NUCLEOTIDE SEQUENCE [LARGE SCALE GENOMIC DNA]</scope>
    <source>
        <strain evidence="3 4">N8-3</strain>
    </source>
</reference>
<accession>A0ABV6W5I7</accession>
<evidence type="ECO:0000259" key="2">
    <source>
        <dbReference type="PROSITE" id="PS51910"/>
    </source>
</evidence>
<evidence type="ECO:0000313" key="4">
    <source>
        <dbReference type="Proteomes" id="UP001592531"/>
    </source>
</evidence>
<protein>
    <submittedName>
        <fullName evidence="3">Chitinase</fullName>
    </submittedName>
</protein>
<dbReference type="Gene3D" id="3.20.20.80">
    <property type="entry name" value="Glycosidases"/>
    <property type="match status" value="1"/>
</dbReference>
<feature type="chain" id="PRO_5046398910" evidence="1">
    <location>
        <begin position="34"/>
        <end position="314"/>
    </location>
</feature>
<organism evidence="3 4">
    <name type="scientific">Streptacidiphilus cavernicola</name>
    <dbReference type="NCBI Taxonomy" id="3342716"/>
    <lineage>
        <taxon>Bacteria</taxon>
        <taxon>Bacillati</taxon>
        <taxon>Actinomycetota</taxon>
        <taxon>Actinomycetes</taxon>
        <taxon>Kitasatosporales</taxon>
        <taxon>Streptomycetaceae</taxon>
        <taxon>Streptacidiphilus</taxon>
    </lineage>
</organism>
<keyword evidence="4" id="KW-1185">Reference proteome</keyword>
<dbReference type="RefSeq" id="WP_380543373.1">
    <property type="nucleotide sequence ID" value="NZ_JBHFAB010000032.1"/>
</dbReference>
<dbReference type="PROSITE" id="PS51910">
    <property type="entry name" value="GH18_2"/>
    <property type="match status" value="1"/>
</dbReference>
<feature type="domain" description="GH18" evidence="2">
    <location>
        <begin position="39"/>
        <end position="314"/>
    </location>
</feature>
<sequence length="314" mass="32698">MAKSSARTRRLALAATALTPALVLVAGAVPAHATGSFPAHYAAPYLELSSSSAGDMAADMKASGDKFYSLAFLIPKSGCTPMWEDGNASLGAFTSQVNSLKSAGGNVIVSFGGAEGGELAQTCTSVTSLTAAYANVVKTYGITRLDFDIEGSPLDNTSANSRRDQALAALQKANPSVQVDFTLPVDPTGLESNALNLLKDAKSKGVKVNLVNIMTMDFGDGENALKDAESGATATEKQLASLYGTSASATWNKLGLTPIAGRNDDNENFTQANAATLETFAASKGVQELAFWEVDSYDKATKYAYSKVFNKITG</sequence>
<proteinExistence type="predicted"/>
<dbReference type="PANTHER" id="PTHR42976:SF1">
    <property type="entry name" value="GH18 DOMAIN-CONTAINING PROTEIN-RELATED"/>
    <property type="match status" value="1"/>
</dbReference>
<keyword evidence="1" id="KW-0732">Signal</keyword>
<evidence type="ECO:0000313" key="3">
    <source>
        <dbReference type="EMBL" id="MFC1421012.1"/>
    </source>
</evidence>
<evidence type="ECO:0000256" key="1">
    <source>
        <dbReference type="SAM" id="SignalP"/>
    </source>
</evidence>
<dbReference type="CDD" id="cd06543">
    <property type="entry name" value="GH18_PF-ChiA-like"/>
    <property type="match status" value="1"/>
</dbReference>
<dbReference type="InterPro" id="IPR001223">
    <property type="entry name" value="Glyco_hydro18_cat"/>
</dbReference>